<dbReference type="PANTHER" id="PTHR12147">
    <property type="entry name" value="METALLOPEPTIDASE M28 FAMILY MEMBER"/>
    <property type="match status" value="1"/>
</dbReference>
<keyword evidence="3" id="KW-1185">Reference proteome</keyword>
<dbReference type="OrthoDB" id="345880at2"/>
<protein>
    <submittedName>
        <fullName evidence="2">Zn-dependent exopeptidase M28</fullName>
    </submittedName>
</protein>
<evidence type="ECO:0000313" key="2">
    <source>
        <dbReference type="EMBL" id="RBQ20499.1"/>
    </source>
</evidence>
<dbReference type="EMBL" id="QMEY01000003">
    <property type="protein sequence ID" value="RBQ20499.1"/>
    <property type="molecule type" value="Genomic_DNA"/>
</dbReference>
<dbReference type="Gene3D" id="3.40.630.10">
    <property type="entry name" value="Zn peptidases"/>
    <property type="match status" value="1"/>
</dbReference>
<dbReference type="Proteomes" id="UP000253303">
    <property type="component" value="Unassembled WGS sequence"/>
</dbReference>
<dbReference type="Pfam" id="PF04389">
    <property type="entry name" value="Peptidase_M28"/>
    <property type="match status" value="1"/>
</dbReference>
<dbReference type="AlphaFoldDB" id="A0A366M4K4"/>
<feature type="domain" description="Peptidase M28" evidence="1">
    <location>
        <begin position="103"/>
        <end position="302"/>
    </location>
</feature>
<dbReference type="GO" id="GO:0008235">
    <property type="term" value="F:metalloexopeptidase activity"/>
    <property type="evidence" value="ECO:0007669"/>
    <property type="project" value="InterPro"/>
</dbReference>
<sequence length="312" mass="32326">MLARIAPRAEVCYRVEPLPAEGVVFRTLPRAARAPVPEIQALTGQVSGERYLAALGELVAFGTRHSLSTGFGAAAALARDRLEKLGYTARLAPITVGPGRCHNIIADRQGSGAPAARKVVLLTAHLDSINLAGGPSAPAPRADDNASGAAGLLEIARVLAGHQTHDDIRLILFGGEEQGLHGSTQYVASLGPAETARIEAVVNMDMIATLNTARPTVLLEGAALSQGLIDSLATAAADYTGLTVQTSLNPFNSDHVPFIDASIPAVLTIEGSDGANTHIHTAGDTLDHVNTDLALDILRMNLATLARSATAP</sequence>
<comment type="caution">
    <text evidence="2">The sequence shown here is derived from an EMBL/GenBank/DDBJ whole genome shotgun (WGS) entry which is preliminary data.</text>
</comment>
<proteinExistence type="predicted"/>
<accession>A0A366M4K4</accession>
<reference evidence="2 3" key="1">
    <citation type="submission" date="2018-06" db="EMBL/GenBank/DDBJ databases">
        <title>Sphaerisporangium craniellae sp. nov., isolated from a marine sponge in the South China Sea.</title>
        <authorList>
            <person name="Li L."/>
        </authorList>
    </citation>
    <scope>NUCLEOTIDE SEQUENCE [LARGE SCALE GENOMIC DNA]</scope>
    <source>
        <strain evidence="2 3">LHW63015</strain>
    </source>
</reference>
<gene>
    <name evidence="2" type="ORF">DP939_09240</name>
</gene>
<name>A0A366M4K4_9ACTN</name>
<evidence type="ECO:0000313" key="3">
    <source>
        <dbReference type="Proteomes" id="UP000253303"/>
    </source>
</evidence>
<dbReference type="GO" id="GO:0006508">
    <property type="term" value="P:proteolysis"/>
    <property type="evidence" value="ECO:0007669"/>
    <property type="project" value="InterPro"/>
</dbReference>
<organism evidence="2 3">
    <name type="scientific">Spongiactinospora rosea</name>
    <dbReference type="NCBI Taxonomy" id="2248750"/>
    <lineage>
        <taxon>Bacteria</taxon>
        <taxon>Bacillati</taxon>
        <taxon>Actinomycetota</taxon>
        <taxon>Actinomycetes</taxon>
        <taxon>Streptosporangiales</taxon>
        <taxon>Streptosporangiaceae</taxon>
        <taxon>Spongiactinospora</taxon>
    </lineage>
</organism>
<dbReference type="InterPro" id="IPR045175">
    <property type="entry name" value="M28_fam"/>
</dbReference>
<dbReference type="PANTHER" id="PTHR12147:SF26">
    <property type="entry name" value="PEPTIDASE M28 DOMAIN-CONTAINING PROTEIN"/>
    <property type="match status" value="1"/>
</dbReference>
<dbReference type="InterPro" id="IPR007484">
    <property type="entry name" value="Peptidase_M28"/>
</dbReference>
<evidence type="ECO:0000259" key="1">
    <source>
        <dbReference type="Pfam" id="PF04389"/>
    </source>
</evidence>
<dbReference type="SUPFAM" id="SSF53187">
    <property type="entry name" value="Zn-dependent exopeptidases"/>
    <property type="match status" value="1"/>
</dbReference>